<protein>
    <submittedName>
        <fullName evidence="1">Uncharacterized protein</fullName>
    </submittedName>
</protein>
<comment type="caution">
    <text evidence="1">The sequence shown here is derived from an EMBL/GenBank/DDBJ whole genome shotgun (WGS) entry which is preliminary data.</text>
</comment>
<dbReference type="AlphaFoldDB" id="A0AAP5LL00"/>
<sequence>MNNGFRLLRSSHYSSVWAYLDLIGKIRSIVDRVFFSLDILHVQNRSRAFYYNTNNTEREDRIHVIQAVYQFYVGCSDVGATH</sequence>
<evidence type="ECO:0000313" key="1">
    <source>
        <dbReference type="EMBL" id="MDR6722827.1"/>
    </source>
</evidence>
<gene>
    <name evidence="1" type="ORF">J2W91_001279</name>
</gene>
<accession>A0AAP5LL00</accession>
<dbReference type="EMBL" id="JAVDTR010000003">
    <property type="protein sequence ID" value="MDR6722827.1"/>
    <property type="molecule type" value="Genomic_DNA"/>
</dbReference>
<dbReference type="Proteomes" id="UP001254832">
    <property type="component" value="Unassembled WGS sequence"/>
</dbReference>
<proteinExistence type="predicted"/>
<name>A0AAP5LL00_PAEAM</name>
<organism evidence="1 2">
    <name type="scientific">Paenibacillus amylolyticus</name>
    <dbReference type="NCBI Taxonomy" id="1451"/>
    <lineage>
        <taxon>Bacteria</taxon>
        <taxon>Bacillati</taxon>
        <taxon>Bacillota</taxon>
        <taxon>Bacilli</taxon>
        <taxon>Bacillales</taxon>
        <taxon>Paenibacillaceae</taxon>
        <taxon>Paenibacillus</taxon>
    </lineage>
</organism>
<reference evidence="1" key="1">
    <citation type="submission" date="2023-07" db="EMBL/GenBank/DDBJ databases">
        <title>Sorghum-associated microbial communities from plants grown in Nebraska, USA.</title>
        <authorList>
            <person name="Schachtman D."/>
        </authorList>
    </citation>
    <scope>NUCLEOTIDE SEQUENCE</scope>
    <source>
        <strain evidence="1">BE80</strain>
    </source>
</reference>
<evidence type="ECO:0000313" key="2">
    <source>
        <dbReference type="Proteomes" id="UP001254832"/>
    </source>
</evidence>